<evidence type="ECO:0000256" key="3">
    <source>
        <dbReference type="ARBA" id="ARBA00023210"/>
    </source>
</evidence>
<evidence type="ECO:0000313" key="9">
    <source>
        <dbReference type="EMBL" id="MCG7977892.1"/>
    </source>
</evidence>
<dbReference type="InterPro" id="IPR013033">
    <property type="entry name" value="MinC"/>
</dbReference>
<evidence type="ECO:0000256" key="6">
    <source>
        <dbReference type="HAMAP-Rule" id="MF_00267"/>
    </source>
</evidence>
<dbReference type="InterPro" id="IPR016098">
    <property type="entry name" value="CAP/MinC_C"/>
</dbReference>
<keyword evidence="2 6" id="KW-0132">Cell division</keyword>
<evidence type="ECO:0000256" key="4">
    <source>
        <dbReference type="ARBA" id="ARBA00023306"/>
    </source>
</evidence>
<feature type="domain" description="Septum formation inhibitor MinC N-terminal" evidence="8">
    <location>
        <begin position="14"/>
        <end position="86"/>
    </location>
</feature>
<comment type="caution">
    <text evidence="9">The sequence shown here is derived from an EMBL/GenBank/DDBJ whole genome shotgun (WGS) entry which is preliminary data.</text>
</comment>
<keyword evidence="4 6" id="KW-0131">Cell cycle</keyword>
<evidence type="ECO:0000256" key="5">
    <source>
        <dbReference type="ARBA" id="ARBA00025606"/>
    </source>
</evidence>
<evidence type="ECO:0000256" key="2">
    <source>
        <dbReference type="ARBA" id="ARBA00022618"/>
    </source>
</evidence>
<keyword evidence="3 6" id="KW-0717">Septation</keyword>
<dbReference type="Proteomes" id="UP000886674">
    <property type="component" value="Unassembled WGS sequence"/>
</dbReference>
<dbReference type="Pfam" id="PF05209">
    <property type="entry name" value="MinC_N"/>
    <property type="match status" value="1"/>
</dbReference>
<dbReference type="HAMAP" id="MF_00267">
    <property type="entry name" value="MinC"/>
    <property type="match status" value="1"/>
</dbReference>
<evidence type="ECO:0000259" key="7">
    <source>
        <dbReference type="Pfam" id="PF03775"/>
    </source>
</evidence>
<dbReference type="InterPro" id="IPR036145">
    <property type="entry name" value="MinC_C_sf"/>
</dbReference>
<dbReference type="GO" id="GO:1901891">
    <property type="term" value="P:regulation of cell septum assembly"/>
    <property type="evidence" value="ECO:0007669"/>
    <property type="project" value="InterPro"/>
</dbReference>
<dbReference type="PANTHER" id="PTHR34108:SF1">
    <property type="entry name" value="SEPTUM SITE-DETERMINING PROTEIN MINC"/>
    <property type="match status" value="1"/>
</dbReference>
<sequence length="238" mass="25621">MTTTKEFVAESSKVELKAGAFTLLKLCMPELDADAIDSLLCERIAKAPEFFRNTPIVIDLTQSDVKMEESDLAVAVGAIRGYGLIPVGVRGGSKAFQEQAKLLELAVFSDTRRAAKKESPKKTRATASSMPVTTKVVDSPVRSGQRIYAQGDLVLLAPVSSGAEVVANGSIHAYTSIRGRVLAGVRGDEQAAIFCKDLRAELVSIAGRYKVSEDLEARFMGRLVRVTLLGDALVFDKL</sequence>
<gene>
    <name evidence="6 9" type="primary">minC</name>
    <name evidence="9" type="ORF">JAY77_07055</name>
</gene>
<name>A0A9E4TSN5_9GAMM</name>
<evidence type="ECO:0000313" key="10">
    <source>
        <dbReference type="Proteomes" id="UP000886674"/>
    </source>
</evidence>
<dbReference type="PANTHER" id="PTHR34108">
    <property type="entry name" value="SEPTUM SITE-DETERMINING PROTEIN MINC"/>
    <property type="match status" value="1"/>
</dbReference>
<dbReference type="GO" id="GO:0051302">
    <property type="term" value="P:regulation of cell division"/>
    <property type="evidence" value="ECO:0007669"/>
    <property type="project" value="InterPro"/>
</dbReference>
<dbReference type="InterPro" id="IPR007874">
    <property type="entry name" value="MinC_N"/>
</dbReference>
<evidence type="ECO:0000259" key="8">
    <source>
        <dbReference type="Pfam" id="PF05209"/>
    </source>
</evidence>
<dbReference type="InterPro" id="IPR005526">
    <property type="entry name" value="Septum_form_inhib_MinC_C"/>
</dbReference>
<dbReference type="SUPFAM" id="SSF63848">
    <property type="entry name" value="Cell-division inhibitor MinC, C-terminal domain"/>
    <property type="match status" value="1"/>
</dbReference>
<dbReference type="EMBL" id="JAEPCR010000026">
    <property type="protein sequence ID" value="MCG7977892.1"/>
    <property type="molecule type" value="Genomic_DNA"/>
</dbReference>
<organism evidence="9 10">
    <name type="scientific">Candidatus Thiodiazotropha taylori</name>
    <dbReference type="NCBI Taxonomy" id="2792791"/>
    <lineage>
        <taxon>Bacteria</taxon>
        <taxon>Pseudomonadati</taxon>
        <taxon>Pseudomonadota</taxon>
        <taxon>Gammaproteobacteria</taxon>
        <taxon>Chromatiales</taxon>
        <taxon>Sedimenticolaceae</taxon>
        <taxon>Candidatus Thiodiazotropha</taxon>
    </lineage>
</organism>
<proteinExistence type="inferred from homology"/>
<evidence type="ECO:0000256" key="1">
    <source>
        <dbReference type="ARBA" id="ARBA00006291"/>
    </source>
</evidence>
<dbReference type="Gene3D" id="2.160.20.70">
    <property type="match status" value="1"/>
</dbReference>
<comment type="function">
    <text evidence="5 6">Cell division inhibitor that blocks the formation of polar Z ring septums. Rapidly oscillates between the poles of the cell to destabilize FtsZ filaments that have formed before they mature into polar Z rings. Prevents FtsZ polymerization.</text>
</comment>
<dbReference type="GO" id="GO:0000917">
    <property type="term" value="P:division septum assembly"/>
    <property type="evidence" value="ECO:0007669"/>
    <property type="project" value="UniProtKB-KW"/>
</dbReference>
<dbReference type="Pfam" id="PF03775">
    <property type="entry name" value="MinC_C"/>
    <property type="match status" value="1"/>
</dbReference>
<dbReference type="AlphaFoldDB" id="A0A9E4TSN5"/>
<reference evidence="9" key="1">
    <citation type="journal article" date="2021" name="Proc. Natl. Acad. Sci. U.S.A.">
        <title>Global biogeography of chemosynthetic symbionts reveals both localized and globally distributed symbiont groups. .</title>
        <authorList>
            <person name="Osvatic J.T."/>
            <person name="Wilkins L.G.E."/>
            <person name="Leibrecht L."/>
            <person name="Leray M."/>
            <person name="Zauner S."/>
            <person name="Polzin J."/>
            <person name="Camacho Y."/>
            <person name="Gros O."/>
            <person name="van Gils J.A."/>
            <person name="Eisen J.A."/>
            <person name="Petersen J.M."/>
            <person name="Yuen B."/>
        </authorList>
    </citation>
    <scope>NUCLEOTIDE SEQUENCE</scope>
    <source>
        <strain evidence="9">MAGclacostrist055</strain>
    </source>
</reference>
<dbReference type="Gene3D" id="3.30.70.260">
    <property type="match status" value="1"/>
</dbReference>
<comment type="subunit">
    <text evidence="6">Interacts with MinD and FtsZ.</text>
</comment>
<protein>
    <recommendedName>
        <fullName evidence="6">Probable septum site-determining protein MinC</fullName>
    </recommendedName>
</protein>
<dbReference type="GO" id="GO:0000902">
    <property type="term" value="P:cell morphogenesis"/>
    <property type="evidence" value="ECO:0007669"/>
    <property type="project" value="InterPro"/>
</dbReference>
<feature type="domain" description="Septum formation inhibitor MinC C-terminal" evidence="7">
    <location>
        <begin position="136"/>
        <end position="235"/>
    </location>
</feature>
<comment type="similarity">
    <text evidence="1 6">Belongs to the MinC family.</text>
</comment>
<accession>A0A9E4TSN5</accession>
<dbReference type="NCBIfam" id="TIGR01222">
    <property type="entry name" value="minC"/>
    <property type="match status" value="1"/>
</dbReference>